<proteinExistence type="predicted"/>
<sequence>MCAARIRQRCATMSAMNSPSVAVRFALLAFAVLTCVPDTAPIAIAGELPAIASRQRAEKKSFTDAEIVDGFLKTAFGAEYHLAGRVDRIRKFDGPVRVFAESDRADRKAQLAKVVADIGTRVQHLDIAMTDTSEAANVRVKLVRDRDLNRTIASFYGAEKAREIRTSLDPQCLSGFRKNDNFEIEHSDVILTVDNGDFTFLDCAYEELLQSLGPINDTASVPWTMFNDNVSMGYFDVYDQYILNLLYDPRIKPGMTVLEVRSVLPEVIADVRIWVKRVNNLAE</sequence>
<name>A0A5D3K9Y4_9BRAD</name>
<dbReference type="InterPro" id="IPR021323">
    <property type="entry name" value="DUF2927"/>
</dbReference>
<dbReference type="AlphaFoldDB" id="A0A5D3K9Y4"/>
<gene>
    <name evidence="1" type="ORF">FXB40_45865</name>
</gene>
<dbReference type="Proteomes" id="UP000324758">
    <property type="component" value="Unassembled WGS sequence"/>
</dbReference>
<evidence type="ECO:0000313" key="1">
    <source>
        <dbReference type="EMBL" id="TYL83700.1"/>
    </source>
</evidence>
<accession>A0A5D3K9Y4</accession>
<evidence type="ECO:0000313" key="2">
    <source>
        <dbReference type="Proteomes" id="UP000324758"/>
    </source>
</evidence>
<dbReference type="Pfam" id="PF11150">
    <property type="entry name" value="DUF2927"/>
    <property type="match status" value="1"/>
</dbReference>
<reference evidence="1 2" key="1">
    <citation type="submission" date="2019-08" db="EMBL/GenBank/DDBJ databases">
        <title>Bradyrhizobium hipponensis sp. nov., a rhizobium isolated from a Lupinus angustifolius root nodule in Tunisia.</title>
        <authorList>
            <person name="Off K."/>
            <person name="Rejili M."/>
            <person name="Mars M."/>
            <person name="Brachmann A."/>
            <person name="Marin M."/>
        </authorList>
    </citation>
    <scope>NUCLEOTIDE SEQUENCE [LARGE SCALE GENOMIC DNA]</scope>
    <source>
        <strain evidence="1 2">CTAW71</strain>
    </source>
</reference>
<keyword evidence="2" id="KW-1185">Reference proteome</keyword>
<dbReference type="OrthoDB" id="3295600at2"/>
<dbReference type="EMBL" id="VSSS01000101">
    <property type="protein sequence ID" value="TYL83700.1"/>
    <property type="molecule type" value="Genomic_DNA"/>
</dbReference>
<protein>
    <submittedName>
        <fullName evidence="1">DUF2927 domain-containing protein</fullName>
    </submittedName>
</protein>
<comment type="caution">
    <text evidence="1">The sequence shown here is derived from an EMBL/GenBank/DDBJ whole genome shotgun (WGS) entry which is preliminary data.</text>
</comment>
<organism evidence="1 2">
    <name type="scientific">Bradyrhizobium rifense</name>
    <dbReference type="NCBI Taxonomy" id="515499"/>
    <lineage>
        <taxon>Bacteria</taxon>
        <taxon>Pseudomonadati</taxon>
        <taxon>Pseudomonadota</taxon>
        <taxon>Alphaproteobacteria</taxon>
        <taxon>Hyphomicrobiales</taxon>
        <taxon>Nitrobacteraceae</taxon>
        <taxon>Bradyrhizobium</taxon>
    </lineage>
</organism>